<organism evidence="1 2">
    <name type="scientific">Daphnia galeata</name>
    <dbReference type="NCBI Taxonomy" id="27404"/>
    <lineage>
        <taxon>Eukaryota</taxon>
        <taxon>Metazoa</taxon>
        <taxon>Ecdysozoa</taxon>
        <taxon>Arthropoda</taxon>
        <taxon>Crustacea</taxon>
        <taxon>Branchiopoda</taxon>
        <taxon>Diplostraca</taxon>
        <taxon>Cladocera</taxon>
        <taxon>Anomopoda</taxon>
        <taxon>Daphniidae</taxon>
        <taxon>Daphnia</taxon>
    </lineage>
</organism>
<dbReference type="PANTHER" id="PTHR13318:SF247">
    <property type="entry name" value="GH16156P"/>
    <property type="match status" value="1"/>
</dbReference>
<dbReference type="EMBL" id="CAKKLH010000024">
    <property type="protein sequence ID" value="CAH0099656.1"/>
    <property type="molecule type" value="Genomic_DNA"/>
</dbReference>
<accession>A0A8J2VZG4</accession>
<name>A0A8J2VZG4_9CRUS</name>
<dbReference type="GO" id="GO:0031146">
    <property type="term" value="P:SCF-dependent proteasomal ubiquitin-dependent protein catabolic process"/>
    <property type="evidence" value="ECO:0007669"/>
    <property type="project" value="TreeGrafter"/>
</dbReference>
<protein>
    <submittedName>
        <fullName evidence="1">Uncharacterized protein</fullName>
    </submittedName>
</protein>
<sequence length="460" mass="51827">MPRKHEFKSLAKLCMKYIKETIENSKFVGDLPRILKYSDEIVVSSEMSNNPFHQLPVTVLEEIVLLLTRRQKLTDAKILEHIITPLIQHLSFSLYCDDYLILFPKFGNLLILDLKKTIVGNNSLKSIATYCFKLRWLNLEDCFNVTDNGIKWLCYGGNYPEMGYGKPRLCKTLQELNVICTSVTQKGIQVALRYLFSLKVLNSYNTFNALVELAQLAKDSNRPGLFNDKFSISILYTPCDHPISSESIRLALSLCNLVNRVAIHATEGLKDSDLLCLLSLNQLYGLRILKSSSKSEITFDGGVVPLLKHFGKSLGILSFQHFDSVRISTIAEFCPNLTSLKVNYKARRPLRGGSSVDNESDILLMKDKLPLFKNLKTLFCEGDIQPDILLCLLSSPLLHRLVVHYCETFSDEVLQKAADFHGFQNLQMLDLVGCNSVSKRGIEALLSMTCTGLNDINPGN</sequence>
<evidence type="ECO:0000313" key="1">
    <source>
        <dbReference type="EMBL" id="CAH0099656.1"/>
    </source>
</evidence>
<reference evidence="1" key="1">
    <citation type="submission" date="2021-11" db="EMBL/GenBank/DDBJ databases">
        <authorList>
            <person name="Schell T."/>
        </authorList>
    </citation>
    <scope>NUCLEOTIDE SEQUENCE</scope>
    <source>
        <strain evidence="1">M5</strain>
    </source>
</reference>
<dbReference type="Proteomes" id="UP000789390">
    <property type="component" value="Unassembled WGS sequence"/>
</dbReference>
<comment type="caution">
    <text evidence="1">The sequence shown here is derived from an EMBL/GenBank/DDBJ whole genome shotgun (WGS) entry which is preliminary data.</text>
</comment>
<dbReference type="SUPFAM" id="SSF52047">
    <property type="entry name" value="RNI-like"/>
    <property type="match status" value="1"/>
</dbReference>
<proteinExistence type="predicted"/>
<evidence type="ECO:0000313" key="2">
    <source>
        <dbReference type="Proteomes" id="UP000789390"/>
    </source>
</evidence>
<dbReference type="OrthoDB" id="16120at2759"/>
<dbReference type="SMART" id="SM00367">
    <property type="entry name" value="LRR_CC"/>
    <property type="match status" value="3"/>
</dbReference>
<dbReference type="Gene3D" id="3.80.10.10">
    <property type="entry name" value="Ribonuclease Inhibitor"/>
    <property type="match status" value="2"/>
</dbReference>
<dbReference type="InterPro" id="IPR006553">
    <property type="entry name" value="Leu-rich_rpt_Cys-con_subtyp"/>
</dbReference>
<keyword evidence="2" id="KW-1185">Reference proteome</keyword>
<dbReference type="AlphaFoldDB" id="A0A8J2VZG4"/>
<dbReference type="PANTHER" id="PTHR13318">
    <property type="entry name" value="PARTNER OF PAIRED, ISOFORM B-RELATED"/>
    <property type="match status" value="1"/>
</dbReference>
<gene>
    <name evidence="1" type="ORF">DGAL_LOCUS1811</name>
</gene>
<dbReference type="GO" id="GO:0019005">
    <property type="term" value="C:SCF ubiquitin ligase complex"/>
    <property type="evidence" value="ECO:0007669"/>
    <property type="project" value="TreeGrafter"/>
</dbReference>
<dbReference type="InterPro" id="IPR032675">
    <property type="entry name" value="LRR_dom_sf"/>
</dbReference>